<evidence type="ECO:0000256" key="4">
    <source>
        <dbReference type="ARBA" id="ARBA00022617"/>
    </source>
</evidence>
<evidence type="ECO:0000256" key="1">
    <source>
        <dbReference type="ARBA" id="ARBA00004141"/>
    </source>
</evidence>
<dbReference type="STRING" id="685588.A0A067TQ32"/>
<feature type="transmembrane region" description="Helical" evidence="16">
    <location>
        <begin position="88"/>
        <end position="108"/>
    </location>
</feature>
<comment type="catalytic activity">
    <reaction evidence="14">
        <text>octadecanoyl-CoA + 2 Fe(II)-[cytochrome b5] + O2 + 2 H(+) = (9Z)-octadecenoyl-CoA + 2 Fe(III)-[cytochrome b5] + 2 H2O</text>
        <dbReference type="Rhea" id="RHEA:19721"/>
        <dbReference type="Rhea" id="RHEA-COMP:10438"/>
        <dbReference type="Rhea" id="RHEA-COMP:10439"/>
        <dbReference type="ChEBI" id="CHEBI:15377"/>
        <dbReference type="ChEBI" id="CHEBI:15378"/>
        <dbReference type="ChEBI" id="CHEBI:15379"/>
        <dbReference type="ChEBI" id="CHEBI:29033"/>
        <dbReference type="ChEBI" id="CHEBI:29034"/>
        <dbReference type="ChEBI" id="CHEBI:57387"/>
        <dbReference type="ChEBI" id="CHEBI:57394"/>
        <dbReference type="EC" id="1.14.19.1"/>
    </reaction>
</comment>
<dbReference type="EMBL" id="KL142371">
    <property type="protein sequence ID" value="KDR81083.1"/>
    <property type="molecule type" value="Genomic_DNA"/>
</dbReference>
<keyword evidence="9 14" id="KW-0560">Oxidoreductase</keyword>
<evidence type="ECO:0000256" key="11">
    <source>
        <dbReference type="ARBA" id="ARBA00023098"/>
    </source>
</evidence>
<evidence type="ECO:0000256" key="6">
    <source>
        <dbReference type="ARBA" id="ARBA00022723"/>
    </source>
</evidence>
<reference evidence="19" key="1">
    <citation type="journal article" date="2014" name="Proc. Natl. Acad. Sci. U.S.A.">
        <title>Extensive sampling of basidiomycete genomes demonstrates inadequacy of the white-rot/brown-rot paradigm for wood decay fungi.</title>
        <authorList>
            <person name="Riley R."/>
            <person name="Salamov A.A."/>
            <person name="Brown D.W."/>
            <person name="Nagy L.G."/>
            <person name="Floudas D."/>
            <person name="Held B.W."/>
            <person name="Levasseur A."/>
            <person name="Lombard V."/>
            <person name="Morin E."/>
            <person name="Otillar R."/>
            <person name="Lindquist E.A."/>
            <person name="Sun H."/>
            <person name="LaButti K.M."/>
            <person name="Schmutz J."/>
            <person name="Jabbour D."/>
            <person name="Luo H."/>
            <person name="Baker S.E."/>
            <person name="Pisabarro A.G."/>
            <person name="Walton J.D."/>
            <person name="Blanchette R.A."/>
            <person name="Henrissat B."/>
            <person name="Martin F."/>
            <person name="Cullen D."/>
            <person name="Hibbett D.S."/>
            <person name="Grigoriev I.V."/>
        </authorList>
    </citation>
    <scope>NUCLEOTIDE SEQUENCE [LARGE SCALE GENOMIC DNA]</scope>
    <source>
        <strain evidence="19">CBS 339.88</strain>
    </source>
</reference>
<dbReference type="InterPro" id="IPR005804">
    <property type="entry name" value="FA_desaturase_dom"/>
</dbReference>
<comment type="subcellular location">
    <subcellularLocation>
        <location evidence="1">Membrane</location>
        <topology evidence="1">Multi-pass membrane protein</topology>
    </subcellularLocation>
</comment>
<dbReference type="GO" id="GO:0006636">
    <property type="term" value="P:unsaturated fatty acid biosynthetic process"/>
    <property type="evidence" value="ECO:0007669"/>
    <property type="project" value="UniProtKB-UniRule"/>
</dbReference>
<dbReference type="PANTHER" id="PTHR11351:SF31">
    <property type="entry name" value="DESATURASE 1, ISOFORM A-RELATED"/>
    <property type="match status" value="1"/>
</dbReference>
<sequence>MSTARSRFATSPDTATSPDNPPIWWSTTIYMTLMHLAAVVGLYYFPPWSITRVTLLLWFGAWMMSVFAIAIGYHRLYSHKAFRATNGVRLVLAVLGAGAFQGSIKWWCLRHRMHHRFIDDPVHDPYAATRGLFYSHIGWLFYKPTYARLNLIERDDLEDDPVVRFQHKYYRPLAFFMGFACPALLGSLWHEAWAGFVWGGLVARLFIWHSTFLVNSLAHWNGLQPYSDEDTSRGNLIVSLLTVGEGNHNFHHAFPHDFRSGPSLTNWDPSKWIILGLEKLGLVTGLRRARDDDLVEAVLYMRKKNNLGVTEREVDTWDGEMWNIDKVERFAREKTGRCIVLIDGFAIDVTPYLGEHPGGVNLLRKYSVGLSGDIDLWHQADRAFSGGMNHHSRAARRRMRELRVAKLVD</sequence>
<keyword evidence="19" id="KW-1185">Reference proteome</keyword>
<comment type="domain">
    <text evidence="15">The histidine box domains are involved in binding the catalytic metal ions.</text>
</comment>
<feature type="transmembrane region" description="Helical" evidence="16">
    <location>
        <begin position="23"/>
        <end position="44"/>
    </location>
</feature>
<keyword evidence="12 16" id="KW-0472">Membrane</keyword>
<keyword evidence="7 14" id="KW-0276">Fatty acid metabolism</keyword>
<dbReference type="PANTHER" id="PTHR11351">
    <property type="entry name" value="ACYL-COA DESATURASE"/>
    <property type="match status" value="1"/>
</dbReference>
<dbReference type="SMART" id="SM01117">
    <property type="entry name" value="Cyt-b5"/>
    <property type="match status" value="1"/>
</dbReference>
<keyword evidence="5 15" id="KW-0812">Transmembrane</keyword>
<keyword evidence="3 14" id="KW-0444">Lipid biosynthesis</keyword>
<dbReference type="PIRSF" id="PIRSF000345">
    <property type="entry name" value="OLE1"/>
    <property type="match status" value="1"/>
</dbReference>
<keyword evidence="4 14" id="KW-0349">Heme</keyword>
<comment type="cofactor">
    <cofactor evidence="14">
        <name>Fe(2+)</name>
        <dbReference type="ChEBI" id="CHEBI:29033"/>
    </cofactor>
    <text evidence="14">Expected to bind 2 Fe(2+) ions per subunit.</text>
</comment>
<evidence type="ECO:0000256" key="13">
    <source>
        <dbReference type="ARBA" id="ARBA00023160"/>
    </source>
</evidence>
<dbReference type="HOGENOM" id="CLU_027359_3_0_1"/>
<evidence type="ECO:0000256" key="7">
    <source>
        <dbReference type="ARBA" id="ARBA00022832"/>
    </source>
</evidence>
<keyword evidence="10 14" id="KW-0408">Iron</keyword>
<evidence type="ECO:0000256" key="12">
    <source>
        <dbReference type="ARBA" id="ARBA00023136"/>
    </source>
</evidence>
<keyword evidence="8 16" id="KW-1133">Transmembrane helix</keyword>
<evidence type="ECO:0000256" key="3">
    <source>
        <dbReference type="ARBA" id="ARBA00022516"/>
    </source>
</evidence>
<evidence type="ECO:0000256" key="9">
    <source>
        <dbReference type="ARBA" id="ARBA00023002"/>
    </source>
</evidence>
<dbReference type="Pfam" id="PF00487">
    <property type="entry name" value="FA_desaturase"/>
    <property type="match status" value="1"/>
</dbReference>
<evidence type="ECO:0000256" key="8">
    <source>
        <dbReference type="ARBA" id="ARBA00022989"/>
    </source>
</evidence>
<evidence type="ECO:0000256" key="2">
    <source>
        <dbReference type="ARBA" id="ARBA00009295"/>
    </source>
</evidence>
<dbReference type="PRINTS" id="PR00075">
    <property type="entry name" value="FACDDSATRASE"/>
</dbReference>
<dbReference type="GO" id="GO:0005789">
    <property type="term" value="C:endoplasmic reticulum membrane"/>
    <property type="evidence" value="ECO:0007669"/>
    <property type="project" value="TreeGrafter"/>
</dbReference>
<evidence type="ECO:0000313" key="18">
    <source>
        <dbReference type="EMBL" id="KDR81083.1"/>
    </source>
</evidence>
<dbReference type="AlphaFoldDB" id="A0A067TQ32"/>
<keyword evidence="14" id="KW-0813">Transport</keyword>
<organism evidence="18 19">
    <name type="scientific">Galerina marginata (strain CBS 339.88)</name>
    <dbReference type="NCBI Taxonomy" id="685588"/>
    <lineage>
        <taxon>Eukaryota</taxon>
        <taxon>Fungi</taxon>
        <taxon>Dikarya</taxon>
        <taxon>Basidiomycota</taxon>
        <taxon>Agaricomycotina</taxon>
        <taxon>Agaricomycetes</taxon>
        <taxon>Agaricomycetidae</taxon>
        <taxon>Agaricales</taxon>
        <taxon>Agaricineae</taxon>
        <taxon>Strophariaceae</taxon>
        <taxon>Galerina</taxon>
    </lineage>
</organism>
<dbReference type="InterPro" id="IPR018506">
    <property type="entry name" value="Cyt_B5_heme-BS"/>
</dbReference>
<dbReference type="InterPro" id="IPR015876">
    <property type="entry name" value="Acyl-CoA_DS"/>
</dbReference>
<dbReference type="CDD" id="cd03505">
    <property type="entry name" value="Delta9-FADS-like"/>
    <property type="match status" value="1"/>
</dbReference>
<evidence type="ECO:0000256" key="10">
    <source>
        <dbReference type="ARBA" id="ARBA00023004"/>
    </source>
</evidence>
<dbReference type="InterPro" id="IPR036400">
    <property type="entry name" value="Cyt_B5-like_heme/steroid_sf"/>
</dbReference>
<keyword evidence="13 14" id="KW-0275">Fatty acid biosynthesis</keyword>
<protein>
    <recommendedName>
        <fullName evidence="14">Acyl-CoA desaturase</fullName>
        <ecNumber evidence="14">1.14.19.1</ecNumber>
    </recommendedName>
</protein>
<dbReference type="GO" id="GO:0005506">
    <property type="term" value="F:iron ion binding"/>
    <property type="evidence" value="ECO:0007669"/>
    <property type="project" value="TreeGrafter"/>
</dbReference>
<dbReference type="Proteomes" id="UP000027222">
    <property type="component" value="Unassembled WGS sequence"/>
</dbReference>
<feature type="transmembrane region" description="Helical" evidence="16">
    <location>
        <begin position="56"/>
        <end position="76"/>
    </location>
</feature>
<dbReference type="PROSITE" id="PS50255">
    <property type="entry name" value="CYTOCHROME_B5_2"/>
    <property type="match status" value="1"/>
</dbReference>
<dbReference type="SUPFAM" id="SSF55856">
    <property type="entry name" value="Cytochrome b5-like heme/steroid binding domain"/>
    <property type="match status" value="1"/>
</dbReference>
<proteinExistence type="inferred from homology"/>
<dbReference type="InterPro" id="IPR009160">
    <property type="entry name" value="Acyl-CoA_deSatase_haem/ster-bd"/>
</dbReference>
<evidence type="ECO:0000256" key="14">
    <source>
        <dbReference type="PIRNR" id="PIRNR000345"/>
    </source>
</evidence>
<dbReference type="Gene3D" id="3.10.120.10">
    <property type="entry name" value="Cytochrome b5-like heme/steroid binding domain"/>
    <property type="match status" value="1"/>
</dbReference>
<evidence type="ECO:0000259" key="17">
    <source>
        <dbReference type="PROSITE" id="PS50255"/>
    </source>
</evidence>
<feature type="transmembrane region" description="Helical" evidence="16">
    <location>
        <begin position="173"/>
        <end position="190"/>
    </location>
</feature>
<feature type="domain" description="Cytochrome b5 heme-binding" evidence="17">
    <location>
        <begin position="319"/>
        <end position="408"/>
    </location>
</feature>
<gene>
    <name evidence="18" type="ORF">GALMADRAFT_1122110</name>
</gene>
<comment type="function">
    <text evidence="14">Stearoyl-CoA desaturase that utilizes O(2) and electrons from reduced cytochrome b5 to introduce the first double bond into saturated fatty acyl-CoA substrates.</text>
</comment>
<accession>A0A067TQ32</accession>
<dbReference type="GO" id="GO:0004768">
    <property type="term" value="F:stearoyl-CoA 9-desaturase activity"/>
    <property type="evidence" value="ECO:0007669"/>
    <property type="project" value="UniProtKB-UniRule"/>
</dbReference>
<dbReference type="EC" id="1.14.19.1" evidence="14"/>
<keyword evidence="14" id="KW-0249">Electron transport</keyword>
<evidence type="ECO:0000256" key="5">
    <source>
        <dbReference type="ARBA" id="ARBA00022692"/>
    </source>
</evidence>
<name>A0A067TQ32_GALM3</name>
<keyword evidence="11 14" id="KW-0443">Lipid metabolism</keyword>
<dbReference type="OrthoDB" id="10260134at2759"/>
<comment type="similarity">
    <text evidence="2 14 15">Belongs to the fatty acid desaturase type 1 family.</text>
</comment>
<keyword evidence="6 14" id="KW-0479">Metal-binding</keyword>
<evidence type="ECO:0000256" key="15">
    <source>
        <dbReference type="RuleBase" id="RU000581"/>
    </source>
</evidence>
<evidence type="ECO:0000313" key="19">
    <source>
        <dbReference type="Proteomes" id="UP000027222"/>
    </source>
</evidence>
<evidence type="ECO:0000256" key="16">
    <source>
        <dbReference type="SAM" id="Phobius"/>
    </source>
</evidence>
<dbReference type="InterPro" id="IPR001199">
    <property type="entry name" value="Cyt_B5-like_heme/steroid-bd"/>
</dbReference>
<dbReference type="GO" id="GO:0020037">
    <property type="term" value="F:heme binding"/>
    <property type="evidence" value="ECO:0007669"/>
    <property type="project" value="InterPro"/>
</dbReference>
<dbReference type="PROSITE" id="PS00191">
    <property type="entry name" value="CYTOCHROME_B5_1"/>
    <property type="match status" value="1"/>
</dbReference>